<evidence type="ECO:0000256" key="1">
    <source>
        <dbReference type="SAM" id="MobiDB-lite"/>
    </source>
</evidence>
<dbReference type="OMA" id="QINCMIS"/>
<dbReference type="PANTHER" id="PTHR34537:SF1">
    <property type="entry name" value="OS08G0459300 PROTEIN"/>
    <property type="match status" value="1"/>
</dbReference>
<evidence type="ECO:0000313" key="2">
    <source>
        <dbReference type="EMBL" id="VAI76056.1"/>
    </source>
</evidence>
<dbReference type="PANTHER" id="PTHR34537">
    <property type="entry name" value="OS08G0459300 PROTEIN"/>
    <property type="match status" value="1"/>
</dbReference>
<accession>A0A9R1BQ71</accession>
<dbReference type="AlphaFoldDB" id="A0A9R1BQ71"/>
<dbReference type="Gramene" id="TRITD7Av1G159040.1">
    <property type="protein sequence ID" value="TRITD7Av1G159040.1"/>
    <property type="gene ID" value="TRITD7Av1G159040"/>
</dbReference>
<dbReference type="InterPro" id="IPR035940">
    <property type="entry name" value="CAP_sf"/>
</dbReference>
<gene>
    <name evidence="2" type="ORF">TRITD_7Av1G159040</name>
</gene>
<proteinExistence type="predicted"/>
<name>A0A9R1BQ71_TRITD</name>
<dbReference type="Gene3D" id="3.40.33.10">
    <property type="entry name" value="CAP"/>
    <property type="match status" value="1"/>
</dbReference>
<evidence type="ECO:0000313" key="3">
    <source>
        <dbReference type="Proteomes" id="UP000324705"/>
    </source>
</evidence>
<reference evidence="2 3" key="1">
    <citation type="submission" date="2017-09" db="EMBL/GenBank/DDBJ databases">
        <authorList>
            <consortium name="International Durum Wheat Genome Sequencing Consortium (IDWGSC)"/>
            <person name="Milanesi L."/>
        </authorList>
    </citation>
    <scope>NUCLEOTIDE SEQUENCE [LARGE SCALE GENOMIC DNA]</scope>
    <source>
        <strain evidence="3">cv. Svevo</strain>
    </source>
</reference>
<dbReference type="Proteomes" id="UP000324705">
    <property type="component" value="Chromosome 7A"/>
</dbReference>
<dbReference type="EMBL" id="LT934123">
    <property type="protein sequence ID" value="VAI76056.1"/>
    <property type="molecule type" value="Genomic_DNA"/>
</dbReference>
<keyword evidence="3" id="KW-1185">Reference proteome</keyword>
<feature type="compositionally biased region" description="Basic and acidic residues" evidence="1">
    <location>
        <begin position="25"/>
        <end position="34"/>
    </location>
</feature>
<organism evidence="2 3">
    <name type="scientific">Triticum turgidum subsp. durum</name>
    <name type="common">Durum wheat</name>
    <name type="synonym">Triticum durum</name>
    <dbReference type="NCBI Taxonomy" id="4567"/>
    <lineage>
        <taxon>Eukaryota</taxon>
        <taxon>Viridiplantae</taxon>
        <taxon>Streptophyta</taxon>
        <taxon>Embryophyta</taxon>
        <taxon>Tracheophyta</taxon>
        <taxon>Spermatophyta</taxon>
        <taxon>Magnoliopsida</taxon>
        <taxon>Liliopsida</taxon>
        <taxon>Poales</taxon>
        <taxon>Poaceae</taxon>
        <taxon>BOP clade</taxon>
        <taxon>Pooideae</taxon>
        <taxon>Triticodae</taxon>
        <taxon>Triticeae</taxon>
        <taxon>Triticinae</taxon>
        <taxon>Triticum</taxon>
    </lineage>
</organism>
<dbReference type="SUPFAM" id="SSF55797">
    <property type="entry name" value="PR-1-like"/>
    <property type="match status" value="1"/>
</dbReference>
<protein>
    <recommendedName>
        <fullName evidence="4">Ferredoxin-like protein</fullName>
    </recommendedName>
</protein>
<sequence length="299" mass="31406">MDSCLLTENSRRGYLGQSAPTGTHGESERAEQSARRRNSRKHLRSETPQQIERKLSPSSTNFFQASQLSSPTHTRCQIPRMAVAAQPLLASALLALLLAAVSAADTKNNPADELVSLINSNRTASKASNLADNQGLGCIALQYIKAYKGQCDQVGGNKKPVDSSFIDTFAPNCGVQAASLAKITGRLLACQPSYPPPAQAFDMLIADERSLQVLHSKNHTEVGAAVTGTSGGGPYFWCVLFSNGKANSSFTVEGGVPKTAHPGCFSGNNDECSGAISTGVGAWTLVSATLFALAGAFTL</sequence>
<feature type="region of interest" description="Disordered" evidence="1">
    <location>
        <begin position="1"/>
        <end position="66"/>
    </location>
</feature>
<evidence type="ECO:0008006" key="4">
    <source>
        <dbReference type="Google" id="ProtNLM"/>
    </source>
</evidence>
<feature type="compositionally biased region" description="Polar residues" evidence="1">
    <location>
        <begin position="46"/>
        <end position="66"/>
    </location>
</feature>